<dbReference type="Proteomes" id="UP000747399">
    <property type="component" value="Unassembled WGS sequence"/>
</dbReference>
<accession>A0A8J4BH11</accession>
<gene>
    <name evidence="2" type="ORF">Vafri_15808</name>
</gene>
<reference evidence="2" key="1">
    <citation type="journal article" date="2021" name="Proc. Natl. Acad. Sci. U.S.A.">
        <title>Three genomes in the algal genus Volvox reveal the fate of a haploid sex-determining region after a transition to homothallism.</title>
        <authorList>
            <person name="Yamamoto K."/>
            <person name="Hamaji T."/>
            <person name="Kawai-Toyooka H."/>
            <person name="Matsuzaki R."/>
            <person name="Takahashi F."/>
            <person name="Nishimura Y."/>
            <person name="Kawachi M."/>
            <person name="Noguchi H."/>
            <person name="Minakuchi Y."/>
            <person name="Umen J.G."/>
            <person name="Toyoda A."/>
            <person name="Nozaki H."/>
        </authorList>
    </citation>
    <scope>NUCLEOTIDE SEQUENCE</scope>
    <source>
        <strain evidence="2">NIES-3780</strain>
    </source>
</reference>
<keyword evidence="3" id="KW-1185">Reference proteome</keyword>
<evidence type="ECO:0000313" key="3">
    <source>
        <dbReference type="Proteomes" id="UP000747399"/>
    </source>
</evidence>
<dbReference type="AlphaFoldDB" id="A0A8J4BH11"/>
<organism evidence="2 3">
    <name type="scientific">Volvox africanus</name>
    <dbReference type="NCBI Taxonomy" id="51714"/>
    <lineage>
        <taxon>Eukaryota</taxon>
        <taxon>Viridiplantae</taxon>
        <taxon>Chlorophyta</taxon>
        <taxon>core chlorophytes</taxon>
        <taxon>Chlorophyceae</taxon>
        <taxon>CS clade</taxon>
        <taxon>Chlamydomonadales</taxon>
        <taxon>Volvocaceae</taxon>
        <taxon>Volvox</taxon>
    </lineage>
</organism>
<dbReference type="Gene3D" id="2.60.120.620">
    <property type="entry name" value="q2cbj1_9rhob like domain"/>
    <property type="match status" value="1"/>
</dbReference>
<dbReference type="PANTHER" id="PTHR35169:SF1">
    <property type="entry name" value="PROLYL 4-HYDROXYLASE ALPHA SUBUNIT FE(2+) 2OG DIOXYGENASE DOMAIN-CONTAINING PROTEIN"/>
    <property type="match status" value="1"/>
</dbReference>
<comment type="caution">
    <text evidence="2">The sequence shown here is derived from an EMBL/GenBank/DDBJ whole genome shotgun (WGS) entry which is preliminary data.</text>
</comment>
<dbReference type="EMBL" id="BNCO01000044">
    <property type="protein sequence ID" value="GIL61332.1"/>
    <property type="molecule type" value="Genomic_DNA"/>
</dbReference>
<dbReference type="PANTHER" id="PTHR35169">
    <property type="entry name" value="FE2OG DIOXYGENASE DOMAIN-CONTAINING PROTEIN"/>
    <property type="match status" value="1"/>
</dbReference>
<name>A0A8J4BH11_9CHLO</name>
<sequence length="557" mass="59020">MESFTHAVEAPRPPQEQAWISTRGDVAPTMTGSVPSATPNPLGLRPIATHATTWRPTDSKVTLNVTFDACIVPDTTGTARVDKAHLVVLDNFIGEAERTGLLDFITHPGWDMEAPPPGDKWDRSTRDSATACPTWGLRDEWLRNLATTLLPARLEVQSRLQLLYPDYVIAHMPSDEIQIQTRIQETAARQDSARIQILAEDANEDAAPPGSIVDCNQFVANAAMFGDRYSWHVDADPSTLPYPSPWTLAYGQYVNREPGRPLFVSLLLYLNHSWERDWQAETLFLDTPSDCGVVVRPKTYRAVLLDQDILHRLLPPSRAAMGRPRYSLVWKLVMLPRQPGQQPTLARRAWGRPTPFGSAAALERVVSGLSAAKAAEADLAMKAAAAAVKAEAGEPVQQIGPAAAVAVTSRKRRRKKPKSMDTVTGGQPHGATAAIAATSGAAAEDTSAYLDERFLIAADDGGGGGGGGGGGNGSLVAAVSPAPKPTAANKRRRRRKAAAAVAAAVAAAATAATAVEAVTSARQQAAAEVTGGAAADVVVMHDAAADAPGPDVMMATD</sequence>
<evidence type="ECO:0000256" key="1">
    <source>
        <dbReference type="SAM" id="MobiDB-lite"/>
    </source>
</evidence>
<evidence type="ECO:0000313" key="2">
    <source>
        <dbReference type="EMBL" id="GIL61332.1"/>
    </source>
</evidence>
<evidence type="ECO:0008006" key="4">
    <source>
        <dbReference type="Google" id="ProtNLM"/>
    </source>
</evidence>
<feature type="region of interest" description="Disordered" evidence="1">
    <location>
        <begin position="405"/>
        <end position="429"/>
    </location>
</feature>
<proteinExistence type="predicted"/>
<protein>
    <recommendedName>
        <fullName evidence="4">Fe2OG dioxygenase domain-containing protein</fullName>
    </recommendedName>
</protein>